<dbReference type="AlphaFoldDB" id="K6Y535"/>
<dbReference type="OrthoDB" id="6378569at2"/>
<proteinExistence type="predicted"/>
<comment type="caution">
    <text evidence="1">The sequence shown here is derived from an EMBL/GenBank/DDBJ whole genome shotgun (WGS) entry which is preliminary data.</text>
</comment>
<dbReference type="Proteomes" id="UP000006334">
    <property type="component" value="Unassembled WGS sequence"/>
</dbReference>
<protein>
    <recommendedName>
        <fullName evidence="3">HDOD domain-containing protein</fullName>
    </recommendedName>
</protein>
<dbReference type="Gene3D" id="1.10.3210.10">
    <property type="entry name" value="Hypothetical protein af1432"/>
    <property type="match status" value="1"/>
</dbReference>
<organism evidence="1 2">
    <name type="scientific">Aliiglaciecola lipolytica E3</name>
    <dbReference type="NCBI Taxonomy" id="1127673"/>
    <lineage>
        <taxon>Bacteria</taxon>
        <taxon>Pseudomonadati</taxon>
        <taxon>Pseudomonadota</taxon>
        <taxon>Gammaproteobacteria</taxon>
        <taxon>Alteromonadales</taxon>
        <taxon>Alteromonadaceae</taxon>
        <taxon>Aliiglaciecola</taxon>
    </lineage>
</organism>
<keyword evidence="2" id="KW-1185">Reference proteome</keyword>
<evidence type="ECO:0000313" key="1">
    <source>
        <dbReference type="EMBL" id="GAC13342.1"/>
    </source>
</evidence>
<evidence type="ECO:0000313" key="2">
    <source>
        <dbReference type="Proteomes" id="UP000006334"/>
    </source>
</evidence>
<dbReference type="SUPFAM" id="SSF109604">
    <property type="entry name" value="HD-domain/PDEase-like"/>
    <property type="match status" value="1"/>
</dbReference>
<reference evidence="1 2" key="1">
    <citation type="journal article" date="2017" name="Antonie Van Leeuwenhoek">
        <title>Rhizobium rhizosphaerae sp. nov., a novel species isolated from rice rhizosphere.</title>
        <authorList>
            <person name="Zhao J.J."/>
            <person name="Zhang J."/>
            <person name="Zhang R.J."/>
            <person name="Zhang C.W."/>
            <person name="Yin H.Q."/>
            <person name="Zhang X.X."/>
        </authorList>
    </citation>
    <scope>NUCLEOTIDE SEQUENCE [LARGE SCALE GENOMIC DNA]</scope>
    <source>
        <strain evidence="1 2">E3</strain>
    </source>
</reference>
<dbReference type="RefSeq" id="WP_008843162.1">
    <property type="nucleotide sequence ID" value="NZ_BAEN01000018.1"/>
</dbReference>
<sequence length="570" mass="64713">MPTQAVIKSFSQVTAILQDIHTNAIGTEQVKRIIKVSETFLSAFKLTPDVFVAQPLLYKSKSTYICNLTFNAMVYCALICNRARINDLCCQQLLSCILTLYSERQSDLACCLEDNKRPSYHRKNVRLMQMLTKANLETWLNGYQMYKFLFSKMDNAQSWPINANKHQQIIMLAHQLATQITPNKSAKPVHFSIVLKKLIQSCPESWLECVEGLLEYPTLICPGTVIKLDDKRPAIVLSVASEKVLVTTIQTSADSKPQLKRVYTNNIEHVSAAQTVSAFVQIQKWWDKNWQLEKADCIEPIVDNFPLDKPPKVLLEVQKHLNSGVVDIDKLAQQISSEPAFADYLKQTATFSNRNKLPVQQVKHGLMMHGYVKTNSMLIQQALLLRLNQSLFPLQQNFTQFSRLASQIAANLAPLNQHVSAEEASTLLCFACSGLFTQPSLKARTKWTKNTDRQHDITHLFDFRNSQSLPAHSLKLCQAWQQPTQYSEAISTLSENKLQLPKNELLRTLIIILGLSILLARRAYFSEQKLSEASQSFYITCLAYLKIDEQNVNQMLATSLHQSHSYCALL</sequence>
<accession>K6Y535</accession>
<dbReference type="STRING" id="1127673.GLIP_0696"/>
<dbReference type="EMBL" id="BAEN01000018">
    <property type="protein sequence ID" value="GAC13342.1"/>
    <property type="molecule type" value="Genomic_DNA"/>
</dbReference>
<gene>
    <name evidence="1" type="ORF">GLIP_0696</name>
</gene>
<name>K6Y535_9ALTE</name>
<evidence type="ECO:0008006" key="3">
    <source>
        <dbReference type="Google" id="ProtNLM"/>
    </source>
</evidence>
<dbReference type="eggNOG" id="COG3434">
    <property type="taxonomic scope" value="Bacteria"/>
</dbReference>